<dbReference type="InterPro" id="IPR035906">
    <property type="entry name" value="MetI-like_sf"/>
</dbReference>
<evidence type="ECO:0000256" key="10">
    <source>
        <dbReference type="ARBA" id="ARBA00024202"/>
    </source>
</evidence>
<accession>A0A0C2VXZ8</accession>
<dbReference type="PROSITE" id="PS50928">
    <property type="entry name" value="ABC_TM1"/>
    <property type="match status" value="1"/>
</dbReference>
<sequence>MKQIGKRLLELCLFLFLLSIISFVFMKAAPGDPVRYMLNIDDVAISNEQIESLREELGFNDPVYIQYWNWLIRFFQFDLGDSFMTKQPVIEELASKIPATLTLTFSSMVVMMLIAVPLGTLAALYKNQWIDHASRIFALIGASVPSFWLGLLFIQFFSVELGVLPSMGSDGFFHLIMPSLTLGIAMAAVYVRLLRSSLLESLGQDFIRSARARGLSPKRIFIYHTFRHCLTPVITIFGVSLGSLLGGTVIIEVLFSYPGVGKLVVEAIIRRDYPIIQGYVLFMGLFVVIINLLVDLSYRYLNPEIRLKGADRQ</sequence>
<dbReference type="PANTHER" id="PTHR43163:SF6">
    <property type="entry name" value="DIPEPTIDE TRANSPORT SYSTEM PERMEASE PROTEIN DPPB-RELATED"/>
    <property type="match status" value="1"/>
</dbReference>
<keyword evidence="5 13" id="KW-0812">Transmembrane</keyword>
<dbReference type="AlphaFoldDB" id="A0A0C2VXZ8"/>
<keyword evidence="16" id="KW-1185">Reference proteome</keyword>
<dbReference type="GO" id="GO:0015099">
    <property type="term" value="F:nickel cation transmembrane transporter activity"/>
    <property type="evidence" value="ECO:0007669"/>
    <property type="project" value="InterPro"/>
</dbReference>
<dbReference type="CDD" id="cd06261">
    <property type="entry name" value="TM_PBP2"/>
    <property type="match status" value="1"/>
</dbReference>
<comment type="similarity">
    <text evidence="10">Belongs to the binding-protein-dependent transport system permease family. OppBC subfamily.</text>
</comment>
<dbReference type="InterPro" id="IPR045621">
    <property type="entry name" value="BPD_transp_1_N"/>
</dbReference>
<dbReference type="NCBIfam" id="NF045470">
    <property type="entry name" value="Opp2B"/>
    <property type="match status" value="1"/>
</dbReference>
<dbReference type="OrthoDB" id="24153at2"/>
<feature type="transmembrane region" description="Helical" evidence="13">
    <location>
        <begin position="103"/>
        <end position="124"/>
    </location>
</feature>
<evidence type="ECO:0000256" key="1">
    <source>
        <dbReference type="ARBA" id="ARBA00004651"/>
    </source>
</evidence>
<comment type="caution">
    <text evidence="15">The sequence shown here is derived from an EMBL/GenBank/DDBJ whole genome shotgun (WGS) entry which is preliminary data.</text>
</comment>
<keyword evidence="7" id="KW-0406">Ion transport</keyword>
<evidence type="ECO:0000256" key="9">
    <source>
        <dbReference type="ARBA" id="ARBA00023136"/>
    </source>
</evidence>
<evidence type="ECO:0000313" key="15">
    <source>
        <dbReference type="EMBL" id="KIL49296.1"/>
    </source>
</evidence>
<dbReference type="Pfam" id="PF19300">
    <property type="entry name" value="BPD_transp_1_N"/>
    <property type="match status" value="1"/>
</dbReference>
<dbReference type="InterPro" id="IPR050045">
    <property type="entry name" value="Opp2B"/>
</dbReference>
<feature type="transmembrane region" description="Helical" evidence="13">
    <location>
        <begin position="229"/>
        <end position="255"/>
    </location>
</feature>
<evidence type="ECO:0000256" key="6">
    <source>
        <dbReference type="ARBA" id="ARBA00022989"/>
    </source>
</evidence>
<protein>
    <recommendedName>
        <fullName evidence="12">Nickel import system permease protein NikB</fullName>
    </recommendedName>
</protein>
<evidence type="ECO:0000256" key="3">
    <source>
        <dbReference type="ARBA" id="ARBA00022475"/>
    </source>
</evidence>
<feature type="transmembrane region" description="Helical" evidence="13">
    <location>
        <begin position="136"/>
        <end position="159"/>
    </location>
</feature>
<dbReference type="Gene3D" id="1.10.3720.10">
    <property type="entry name" value="MetI-like"/>
    <property type="match status" value="1"/>
</dbReference>
<dbReference type="EMBL" id="JXRP01000009">
    <property type="protein sequence ID" value="KIL49296.1"/>
    <property type="molecule type" value="Genomic_DNA"/>
</dbReference>
<dbReference type="PATRIC" id="fig|889306.3.peg.766"/>
<keyword evidence="3" id="KW-1003">Cell membrane</keyword>
<evidence type="ECO:0000256" key="8">
    <source>
        <dbReference type="ARBA" id="ARBA00023112"/>
    </source>
</evidence>
<reference evidence="15 16" key="1">
    <citation type="submission" date="2015-01" db="EMBL/GenBank/DDBJ databases">
        <title>Genome sequencing of Jeotgalibacillus soli.</title>
        <authorList>
            <person name="Goh K.M."/>
            <person name="Chan K.-G."/>
            <person name="Yaakop A.S."/>
            <person name="Ee R."/>
            <person name="Gan H.M."/>
            <person name="Chan C.S."/>
        </authorList>
    </citation>
    <scope>NUCLEOTIDE SEQUENCE [LARGE SCALE GENOMIC DNA]</scope>
    <source>
        <strain evidence="15 16">P9</strain>
    </source>
</reference>
<dbReference type="SUPFAM" id="SSF161098">
    <property type="entry name" value="MetI-like"/>
    <property type="match status" value="1"/>
</dbReference>
<evidence type="ECO:0000256" key="5">
    <source>
        <dbReference type="ARBA" id="ARBA00022692"/>
    </source>
</evidence>
<dbReference type="Pfam" id="PF00528">
    <property type="entry name" value="BPD_transp_1"/>
    <property type="match status" value="1"/>
</dbReference>
<dbReference type="RefSeq" id="WP_041086412.1">
    <property type="nucleotide sequence ID" value="NZ_JXRP01000009.1"/>
</dbReference>
<evidence type="ECO:0000313" key="16">
    <source>
        <dbReference type="Proteomes" id="UP000031938"/>
    </source>
</evidence>
<evidence type="ECO:0000259" key="14">
    <source>
        <dbReference type="PROSITE" id="PS50928"/>
    </source>
</evidence>
<dbReference type="GO" id="GO:0005886">
    <property type="term" value="C:plasma membrane"/>
    <property type="evidence" value="ECO:0007669"/>
    <property type="project" value="UniProtKB-SubCell"/>
</dbReference>
<keyword evidence="4" id="KW-0533">Nickel</keyword>
<proteinExistence type="inferred from homology"/>
<evidence type="ECO:0000256" key="11">
    <source>
        <dbReference type="ARBA" id="ARBA00038669"/>
    </source>
</evidence>
<feature type="transmembrane region" description="Helical" evidence="13">
    <location>
        <begin position="275"/>
        <end position="298"/>
    </location>
</feature>
<comment type="subunit">
    <text evidence="11">The complex is composed of two ATP-binding proteins (NikD and NikE), two transmembrane proteins (NikB and NikC) and a solute-binding protein (NikA).</text>
</comment>
<dbReference type="InterPro" id="IPR000515">
    <property type="entry name" value="MetI-like"/>
</dbReference>
<keyword evidence="6 13" id="KW-1133">Transmembrane helix</keyword>
<evidence type="ECO:0000256" key="12">
    <source>
        <dbReference type="ARBA" id="ARBA00044774"/>
    </source>
</evidence>
<name>A0A0C2VXZ8_9BACL</name>
<gene>
    <name evidence="15" type="ORF">KP78_07640</name>
</gene>
<keyword evidence="9 13" id="KW-0472">Membrane</keyword>
<keyword evidence="2 13" id="KW-0813">Transport</keyword>
<organism evidence="15 16">
    <name type="scientific">Jeotgalibacillus soli</name>
    <dbReference type="NCBI Taxonomy" id="889306"/>
    <lineage>
        <taxon>Bacteria</taxon>
        <taxon>Bacillati</taxon>
        <taxon>Bacillota</taxon>
        <taxon>Bacilli</taxon>
        <taxon>Bacillales</taxon>
        <taxon>Caryophanaceae</taxon>
        <taxon>Jeotgalibacillus</taxon>
    </lineage>
</organism>
<feature type="domain" description="ABC transmembrane type-1" evidence="14">
    <location>
        <begin position="97"/>
        <end position="298"/>
    </location>
</feature>
<feature type="transmembrane region" description="Helical" evidence="13">
    <location>
        <begin position="12"/>
        <end position="29"/>
    </location>
</feature>
<dbReference type="PANTHER" id="PTHR43163">
    <property type="entry name" value="DIPEPTIDE TRANSPORT SYSTEM PERMEASE PROTEIN DPPB-RELATED"/>
    <property type="match status" value="1"/>
</dbReference>
<evidence type="ECO:0000256" key="13">
    <source>
        <dbReference type="RuleBase" id="RU363032"/>
    </source>
</evidence>
<dbReference type="STRING" id="889306.KP78_07640"/>
<comment type="subcellular location">
    <subcellularLocation>
        <location evidence="1 13">Cell membrane</location>
        <topology evidence="1 13">Multi-pass membrane protein</topology>
    </subcellularLocation>
</comment>
<evidence type="ECO:0000256" key="4">
    <source>
        <dbReference type="ARBA" id="ARBA00022596"/>
    </source>
</evidence>
<evidence type="ECO:0000256" key="7">
    <source>
        <dbReference type="ARBA" id="ARBA00023065"/>
    </source>
</evidence>
<dbReference type="Proteomes" id="UP000031938">
    <property type="component" value="Unassembled WGS sequence"/>
</dbReference>
<keyword evidence="8" id="KW-0921">Nickel transport</keyword>
<evidence type="ECO:0000256" key="2">
    <source>
        <dbReference type="ARBA" id="ARBA00022448"/>
    </source>
</evidence>
<feature type="transmembrane region" description="Helical" evidence="13">
    <location>
        <begin position="171"/>
        <end position="191"/>
    </location>
</feature>